<dbReference type="Proteomes" id="UP000749320">
    <property type="component" value="Unassembled WGS sequence"/>
</dbReference>
<protein>
    <submittedName>
        <fullName evidence="3">DnaJ domain-containing protein</fullName>
    </submittedName>
</protein>
<dbReference type="Gene3D" id="1.10.287.110">
    <property type="entry name" value="DnaJ domain"/>
    <property type="match status" value="1"/>
</dbReference>
<dbReference type="EMBL" id="DYWV01000258">
    <property type="protein sequence ID" value="HJF40790.1"/>
    <property type="molecule type" value="Genomic_DNA"/>
</dbReference>
<dbReference type="InterPro" id="IPR001623">
    <property type="entry name" value="DnaJ_domain"/>
</dbReference>
<evidence type="ECO:0000256" key="1">
    <source>
        <dbReference type="ARBA" id="ARBA00022705"/>
    </source>
</evidence>
<sequence length="41" mass="4868">MADKRDYYEVLGVSKQASPDEIKRAYRKKAKQYHPDINKEP</sequence>
<dbReference type="InterPro" id="IPR036869">
    <property type="entry name" value="J_dom_sf"/>
</dbReference>
<keyword evidence="1" id="KW-0235">DNA replication</keyword>
<dbReference type="SUPFAM" id="SSF46565">
    <property type="entry name" value="Chaperone J-domain"/>
    <property type="match status" value="1"/>
</dbReference>
<feature type="domain" description="J" evidence="2">
    <location>
        <begin position="6"/>
        <end position="41"/>
    </location>
</feature>
<accession>A0A921GCL3</accession>
<evidence type="ECO:0000259" key="2">
    <source>
        <dbReference type="PROSITE" id="PS50076"/>
    </source>
</evidence>
<dbReference type="Pfam" id="PF00226">
    <property type="entry name" value="DnaJ"/>
    <property type="match status" value="1"/>
</dbReference>
<dbReference type="GO" id="GO:0051082">
    <property type="term" value="F:unfolded protein binding"/>
    <property type="evidence" value="ECO:0007669"/>
    <property type="project" value="TreeGrafter"/>
</dbReference>
<reference evidence="3" key="1">
    <citation type="journal article" date="2021" name="PeerJ">
        <title>Extensive microbial diversity within the chicken gut microbiome revealed by metagenomics and culture.</title>
        <authorList>
            <person name="Gilroy R."/>
            <person name="Ravi A."/>
            <person name="Getino M."/>
            <person name="Pursley I."/>
            <person name="Horton D.L."/>
            <person name="Alikhan N.F."/>
            <person name="Baker D."/>
            <person name="Gharbi K."/>
            <person name="Hall N."/>
            <person name="Watson M."/>
            <person name="Adriaenssens E.M."/>
            <person name="Foster-Nyarko E."/>
            <person name="Jarju S."/>
            <person name="Secka A."/>
            <person name="Antonio M."/>
            <person name="Oren A."/>
            <person name="Chaudhuri R.R."/>
            <person name="La Ragione R."/>
            <person name="Hildebrand F."/>
            <person name="Pallen M.J."/>
        </authorList>
    </citation>
    <scope>NUCLEOTIDE SEQUENCE</scope>
    <source>
        <strain evidence="3">CHK193-16274</strain>
    </source>
</reference>
<dbReference type="GO" id="GO:0005737">
    <property type="term" value="C:cytoplasm"/>
    <property type="evidence" value="ECO:0007669"/>
    <property type="project" value="TreeGrafter"/>
</dbReference>
<dbReference type="GO" id="GO:0042026">
    <property type="term" value="P:protein refolding"/>
    <property type="evidence" value="ECO:0007669"/>
    <property type="project" value="TreeGrafter"/>
</dbReference>
<dbReference type="SMART" id="SM00271">
    <property type="entry name" value="DnaJ"/>
    <property type="match status" value="1"/>
</dbReference>
<dbReference type="CDD" id="cd06257">
    <property type="entry name" value="DnaJ"/>
    <property type="match status" value="1"/>
</dbReference>
<evidence type="ECO:0000313" key="4">
    <source>
        <dbReference type="Proteomes" id="UP000749320"/>
    </source>
</evidence>
<dbReference type="PANTHER" id="PTHR43096:SF48">
    <property type="entry name" value="CHAPERONE PROTEIN DNAJ"/>
    <property type="match status" value="1"/>
</dbReference>
<gene>
    <name evidence="3" type="ORF">K8V91_07685</name>
</gene>
<dbReference type="GO" id="GO:0006260">
    <property type="term" value="P:DNA replication"/>
    <property type="evidence" value="ECO:0007669"/>
    <property type="project" value="UniProtKB-KW"/>
</dbReference>
<reference evidence="3" key="2">
    <citation type="submission" date="2021-09" db="EMBL/GenBank/DDBJ databases">
        <authorList>
            <person name="Gilroy R."/>
        </authorList>
    </citation>
    <scope>NUCLEOTIDE SEQUENCE</scope>
    <source>
        <strain evidence="3">CHK193-16274</strain>
    </source>
</reference>
<evidence type="ECO:0000313" key="3">
    <source>
        <dbReference type="EMBL" id="HJF40790.1"/>
    </source>
</evidence>
<dbReference type="PROSITE" id="PS50076">
    <property type="entry name" value="DNAJ_2"/>
    <property type="match status" value="1"/>
</dbReference>
<comment type="caution">
    <text evidence="3">The sequence shown here is derived from an EMBL/GenBank/DDBJ whole genome shotgun (WGS) entry which is preliminary data.</text>
</comment>
<dbReference type="AlphaFoldDB" id="A0A921GCL3"/>
<proteinExistence type="predicted"/>
<feature type="non-terminal residue" evidence="3">
    <location>
        <position position="41"/>
    </location>
</feature>
<organism evidence="3 4">
    <name type="scientific">Thomasclavelia spiroformis</name>
    <dbReference type="NCBI Taxonomy" id="29348"/>
    <lineage>
        <taxon>Bacteria</taxon>
        <taxon>Bacillati</taxon>
        <taxon>Bacillota</taxon>
        <taxon>Erysipelotrichia</taxon>
        <taxon>Erysipelotrichales</taxon>
        <taxon>Coprobacillaceae</taxon>
        <taxon>Thomasclavelia</taxon>
    </lineage>
</organism>
<dbReference type="PANTHER" id="PTHR43096">
    <property type="entry name" value="DNAJ HOMOLOG 1, MITOCHONDRIAL-RELATED"/>
    <property type="match status" value="1"/>
</dbReference>
<name>A0A921GCL3_9FIRM</name>
<dbReference type="PRINTS" id="PR00625">
    <property type="entry name" value="JDOMAIN"/>
</dbReference>